<reference evidence="2" key="2">
    <citation type="journal article" date="2016" name="Sci. Rep.">
        <title>Dictyocaulus viviparus genome, variome and transcriptome elucidate lungworm biology and support future intervention.</title>
        <authorList>
            <person name="McNulty S.N."/>
            <person name="Strube C."/>
            <person name="Rosa B.A."/>
            <person name="Martin J.C."/>
            <person name="Tyagi R."/>
            <person name="Choi Y.J."/>
            <person name="Wang Q."/>
            <person name="Hallsworth Pepin K."/>
            <person name="Zhang X."/>
            <person name="Ozersky P."/>
            <person name="Wilson R.K."/>
            <person name="Sternberg P.W."/>
            <person name="Gasser R.B."/>
            <person name="Mitreva M."/>
        </authorList>
    </citation>
    <scope>NUCLEOTIDE SEQUENCE [LARGE SCALE GENOMIC DNA]</scope>
    <source>
        <strain evidence="2">HannoverDv2000</strain>
    </source>
</reference>
<sequence>MGSSYNEKRRRQVDEQDFRMVPKRIQTLYWATTCKMGGRAVKLYSQLKTILELRNGQHQCHHGENVEENLERCDCVMCGNVDINEKQLNLDENILWRNKIKKKREYYSVGKIRCDSEYSEIKRSTVVVDMTEYL</sequence>
<dbReference type="AlphaFoldDB" id="A0A0D8X865"/>
<gene>
    <name evidence="1" type="ORF">DICVIV_13289</name>
</gene>
<organism evidence="1 2">
    <name type="scientific">Dictyocaulus viviparus</name>
    <name type="common">Bovine lungworm</name>
    <dbReference type="NCBI Taxonomy" id="29172"/>
    <lineage>
        <taxon>Eukaryota</taxon>
        <taxon>Metazoa</taxon>
        <taxon>Ecdysozoa</taxon>
        <taxon>Nematoda</taxon>
        <taxon>Chromadorea</taxon>
        <taxon>Rhabditida</taxon>
        <taxon>Rhabditina</taxon>
        <taxon>Rhabditomorpha</taxon>
        <taxon>Strongyloidea</taxon>
        <taxon>Metastrongylidae</taxon>
        <taxon>Dictyocaulus</taxon>
    </lineage>
</organism>
<proteinExistence type="predicted"/>
<dbReference type="Proteomes" id="UP000053766">
    <property type="component" value="Unassembled WGS sequence"/>
</dbReference>
<accession>A0A0D8X865</accession>
<keyword evidence="2" id="KW-1185">Reference proteome</keyword>
<reference evidence="1 2" key="1">
    <citation type="submission" date="2013-11" db="EMBL/GenBank/DDBJ databases">
        <title>Draft genome of the bovine lungworm Dictyocaulus viviparus.</title>
        <authorList>
            <person name="Mitreva M."/>
        </authorList>
    </citation>
    <scope>NUCLEOTIDE SEQUENCE [LARGE SCALE GENOMIC DNA]</scope>
    <source>
        <strain evidence="1 2">HannoverDv2000</strain>
    </source>
</reference>
<evidence type="ECO:0000313" key="1">
    <source>
        <dbReference type="EMBL" id="KJH40750.1"/>
    </source>
</evidence>
<name>A0A0D8X865_DICVI</name>
<protein>
    <submittedName>
        <fullName evidence="1">Uncharacterized protein</fullName>
    </submittedName>
</protein>
<evidence type="ECO:0000313" key="2">
    <source>
        <dbReference type="Proteomes" id="UP000053766"/>
    </source>
</evidence>
<dbReference type="EMBL" id="KN717028">
    <property type="protein sequence ID" value="KJH40750.1"/>
    <property type="molecule type" value="Genomic_DNA"/>
</dbReference>